<protein>
    <recommendedName>
        <fullName evidence="19">Ig-like domain-containing protein</fullName>
    </recommendedName>
</protein>
<dbReference type="PANTHER" id="PTHR45113:SF1">
    <property type="entry name" value="JUNCTIONAL ADHESION MOLECULE A"/>
    <property type="match status" value="1"/>
</dbReference>
<keyword evidence="11 16" id="KW-0472">Membrane</keyword>
<keyword evidence="6 16" id="KW-0812">Transmembrane</keyword>
<evidence type="ECO:0000313" key="18">
    <source>
        <dbReference type="Proteomes" id="UP000016666"/>
    </source>
</evidence>
<sequence>ERLRALLGVEPSSPFPLPPSRSAPLQAGGPRPQLGHHRQQGRAALHRDGRLPAAHLPLVPGHHADAQRPQNQPDLQELLLHAGFHHRGAGECRRSGRGDPRPPQPRSRSSPLPLQTFEPVTSFDTGDYYCEASNNVGSPQKSDTVHMEANEVNVGGIVAAVVVLLMVLALIAFGIWFAYSRGYFSSEFCTTHPSPGLAPPCASTAFPAAPPPPQNPVPLVLFQREKSK</sequence>
<keyword evidence="13" id="KW-0325">Glycoprotein</keyword>
<keyword evidence="10 16" id="KW-1133">Transmembrane helix</keyword>
<evidence type="ECO:0000256" key="9">
    <source>
        <dbReference type="ARBA" id="ARBA00022949"/>
    </source>
</evidence>
<dbReference type="GO" id="GO:0050892">
    <property type="term" value="P:intestinal absorption"/>
    <property type="evidence" value="ECO:0007669"/>
    <property type="project" value="TreeGrafter"/>
</dbReference>
<accession>A0A493TMJ4</accession>
<dbReference type="GO" id="GO:0005923">
    <property type="term" value="C:bicellular tight junction"/>
    <property type="evidence" value="ECO:0007669"/>
    <property type="project" value="UniProtKB-SubCell"/>
</dbReference>
<evidence type="ECO:0000256" key="10">
    <source>
        <dbReference type="ARBA" id="ARBA00022989"/>
    </source>
</evidence>
<evidence type="ECO:0000256" key="14">
    <source>
        <dbReference type="ARBA" id="ARBA00023319"/>
    </source>
</evidence>
<dbReference type="Gene3D" id="2.60.40.10">
    <property type="entry name" value="Immunoglobulins"/>
    <property type="match status" value="1"/>
</dbReference>
<dbReference type="InterPro" id="IPR013783">
    <property type="entry name" value="Ig-like_fold"/>
</dbReference>
<dbReference type="GO" id="GO:0005886">
    <property type="term" value="C:plasma membrane"/>
    <property type="evidence" value="ECO:0007669"/>
    <property type="project" value="UniProtKB-SubCell"/>
</dbReference>
<evidence type="ECO:0000256" key="4">
    <source>
        <dbReference type="ARBA" id="ARBA00022475"/>
    </source>
</evidence>
<evidence type="ECO:0000256" key="12">
    <source>
        <dbReference type="ARBA" id="ARBA00023157"/>
    </source>
</evidence>
<keyword evidence="4" id="KW-1003">Cell membrane</keyword>
<keyword evidence="8" id="KW-0677">Repeat</keyword>
<dbReference type="GO" id="GO:0090557">
    <property type="term" value="P:establishment of endothelial intestinal barrier"/>
    <property type="evidence" value="ECO:0007669"/>
    <property type="project" value="TreeGrafter"/>
</dbReference>
<keyword evidence="14" id="KW-0393">Immunoglobulin domain</keyword>
<evidence type="ECO:0000256" key="15">
    <source>
        <dbReference type="SAM" id="MobiDB-lite"/>
    </source>
</evidence>
<keyword evidence="18" id="KW-1185">Reference proteome</keyword>
<feature type="transmembrane region" description="Helical" evidence="16">
    <location>
        <begin position="154"/>
        <end position="179"/>
    </location>
</feature>
<evidence type="ECO:0008006" key="19">
    <source>
        <dbReference type="Google" id="ProtNLM"/>
    </source>
</evidence>
<name>A0A493TMJ4_ANAPP</name>
<keyword evidence="12" id="KW-1015">Disulfide bond</keyword>
<evidence type="ECO:0000256" key="2">
    <source>
        <dbReference type="ARBA" id="ARBA00004435"/>
    </source>
</evidence>
<proteinExistence type="predicted"/>
<dbReference type="Proteomes" id="UP000016666">
    <property type="component" value="Unassembled WGS sequence"/>
</dbReference>
<dbReference type="GO" id="GO:0090559">
    <property type="term" value="P:regulation of membrane permeability"/>
    <property type="evidence" value="ECO:0007669"/>
    <property type="project" value="TreeGrafter"/>
</dbReference>
<feature type="region of interest" description="Disordered" evidence="15">
    <location>
        <begin position="1"/>
        <end position="44"/>
    </location>
</feature>
<feature type="region of interest" description="Disordered" evidence="15">
    <location>
        <begin position="88"/>
        <end position="117"/>
    </location>
</feature>
<evidence type="ECO:0000256" key="11">
    <source>
        <dbReference type="ARBA" id="ARBA00023136"/>
    </source>
</evidence>
<dbReference type="InterPro" id="IPR042456">
    <property type="entry name" value="F11R"/>
</dbReference>
<keyword evidence="3" id="KW-0796">Tight junction</keyword>
<evidence type="ECO:0000256" key="16">
    <source>
        <dbReference type="SAM" id="Phobius"/>
    </source>
</evidence>
<evidence type="ECO:0000256" key="7">
    <source>
        <dbReference type="ARBA" id="ARBA00022729"/>
    </source>
</evidence>
<keyword evidence="9" id="KW-0965">Cell junction</keyword>
<evidence type="ECO:0000256" key="8">
    <source>
        <dbReference type="ARBA" id="ARBA00022737"/>
    </source>
</evidence>
<reference evidence="17" key="2">
    <citation type="submission" date="2025-08" db="UniProtKB">
        <authorList>
            <consortium name="Ensembl"/>
        </authorList>
    </citation>
    <scope>IDENTIFICATION</scope>
</reference>
<evidence type="ECO:0000313" key="17">
    <source>
        <dbReference type="Ensembl" id="ENSAPLP00000027033.1"/>
    </source>
</evidence>
<reference evidence="17" key="3">
    <citation type="submission" date="2025-09" db="UniProtKB">
        <authorList>
            <consortium name="Ensembl"/>
        </authorList>
    </citation>
    <scope>IDENTIFICATION</scope>
</reference>
<keyword evidence="5" id="KW-0597">Phosphoprotein</keyword>
<organism evidence="17 18">
    <name type="scientific">Anas platyrhynchos platyrhynchos</name>
    <name type="common">Northern mallard</name>
    <dbReference type="NCBI Taxonomy" id="8840"/>
    <lineage>
        <taxon>Eukaryota</taxon>
        <taxon>Metazoa</taxon>
        <taxon>Chordata</taxon>
        <taxon>Craniata</taxon>
        <taxon>Vertebrata</taxon>
        <taxon>Euteleostomi</taxon>
        <taxon>Archelosauria</taxon>
        <taxon>Archosauria</taxon>
        <taxon>Dinosauria</taxon>
        <taxon>Saurischia</taxon>
        <taxon>Theropoda</taxon>
        <taxon>Coelurosauria</taxon>
        <taxon>Aves</taxon>
        <taxon>Neognathae</taxon>
        <taxon>Galloanserae</taxon>
        <taxon>Anseriformes</taxon>
        <taxon>Anatidae</taxon>
        <taxon>Anatinae</taxon>
        <taxon>Anas</taxon>
    </lineage>
</organism>
<feature type="compositionally biased region" description="Low complexity" evidence="15">
    <location>
        <begin position="106"/>
        <end position="115"/>
    </location>
</feature>
<reference evidence="18" key="1">
    <citation type="submission" date="2017-10" db="EMBL/GenBank/DDBJ databases">
        <title>A new Pekin duck reference genome.</title>
        <authorList>
            <person name="Hou Z.-C."/>
            <person name="Zhou Z.-K."/>
            <person name="Zhu F."/>
            <person name="Hou S.-S."/>
        </authorList>
    </citation>
    <scope>NUCLEOTIDE SEQUENCE [LARGE SCALE GENOMIC DNA]</scope>
</reference>
<keyword evidence="7" id="KW-0732">Signal</keyword>
<dbReference type="GeneTree" id="ENSGT00940000159186"/>
<dbReference type="PANTHER" id="PTHR45113">
    <property type="entry name" value="JUNCTIONAL ADHESION MOLECULE A"/>
    <property type="match status" value="1"/>
</dbReference>
<evidence type="ECO:0000256" key="1">
    <source>
        <dbReference type="ARBA" id="ARBA00004251"/>
    </source>
</evidence>
<dbReference type="GO" id="GO:0007155">
    <property type="term" value="P:cell adhesion"/>
    <property type="evidence" value="ECO:0007669"/>
    <property type="project" value="InterPro"/>
</dbReference>
<evidence type="ECO:0000256" key="6">
    <source>
        <dbReference type="ARBA" id="ARBA00022692"/>
    </source>
</evidence>
<evidence type="ECO:0000256" key="13">
    <source>
        <dbReference type="ARBA" id="ARBA00023180"/>
    </source>
</evidence>
<evidence type="ECO:0000256" key="3">
    <source>
        <dbReference type="ARBA" id="ARBA00022427"/>
    </source>
</evidence>
<dbReference type="Ensembl" id="ENSAPLT00000026976.1">
    <property type="protein sequence ID" value="ENSAPLP00000027033.1"/>
    <property type="gene ID" value="ENSAPLG00000025167.1"/>
</dbReference>
<feature type="compositionally biased region" description="Basic and acidic residues" evidence="15">
    <location>
        <begin position="88"/>
        <end position="100"/>
    </location>
</feature>
<comment type="subcellular location">
    <subcellularLocation>
        <location evidence="2">Cell junction</location>
        <location evidence="2">Tight junction</location>
    </subcellularLocation>
    <subcellularLocation>
        <location evidence="1">Cell membrane</location>
        <topology evidence="1">Single-pass type I membrane protein</topology>
    </subcellularLocation>
</comment>
<dbReference type="AlphaFoldDB" id="A0A493TMJ4"/>
<evidence type="ECO:0000256" key="5">
    <source>
        <dbReference type="ARBA" id="ARBA00022553"/>
    </source>
</evidence>